<dbReference type="RefSeq" id="WP_068772094.1">
    <property type="nucleotide sequence ID" value="NZ_CP109796.1"/>
</dbReference>
<evidence type="ECO:0000256" key="6">
    <source>
        <dbReference type="ARBA" id="ARBA00023004"/>
    </source>
</evidence>
<comment type="caution">
    <text evidence="15">The sequence shown here is derived from an EMBL/GenBank/DDBJ whole genome shotgun (WGS) entry which is preliminary data.</text>
</comment>
<evidence type="ECO:0000256" key="1">
    <source>
        <dbReference type="ARBA" id="ARBA00004571"/>
    </source>
</evidence>
<dbReference type="GO" id="GO:0009279">
    <property type="term" value="C:cell outer membrane"/>
    <property type="evidence" value="ECO:0007669"/>
    <property type="project" value="UniProtKB-SubCell"/>
</dbReference>
<keyword evidence="9 11" id="KW-0472">Membrane</keyword>
<dbReference type="STRING" id="1184151.AW736_20045"/>
<keyword evidence="3" id="KW-1134">Transmembrane beta strand</keyword>
<evidence type="ECO:0000256" key="12">
    <source>
        <dbReference type="SAM" id="SignalP"/>
    </source>
</evidence>
<dbReference type="InterPro" id="IPR039426">
    <property type="entry name" value="TonB-dep_rcpt-like"/>
</dbReference>
<gene>
    <name evidence="15" type="ORF">AW736_20045</name>
</gene>
<accession>A0A178ICY5</accession>
<keyword evidence="4" id="KW-0410">Iron transport</keyword>
<dbReference type="InterPro" id="IPR012910">
    <property type="entry name" value="Plug_dom"/>
</dbReference>
<keyword evidence="2" id="KW-0813">Transport</keyword>
<keyword evidence="10" id="KW-0998">Cell outer membrane</keyword>
<feature type="domain" description="TonB-dependent receptor-like beta-barrel" evidence="13">
    <location>
        <begin position="440"/>
        <end position="769"/>
    </location>
</feature>
<feature type="domain" description="TonB-dependent receptor plug" evidence="14">
    <location>
        <begin position="79"/>
        <end position="172"/>
    </location>
</feature>
<dbReference type="EMBL" id="LRRQ01000154">
    <property type="protein sequence ID" value="OAM87883.1"/>
    <property type="molecule type" value="Genomic_DNA"/>
</dbReference>
<feature type="signal peptide" evidence="12">
    <location>
        <begin position="1"/>
        <end position="27"/>
    </location>
</feature>
<dbReference type="PANTHER" id="PTHR32552">
    <property type="entry name" value="FERRICHROME IRON RECEPTOR-RELATED"/>
    <property type="match status" value="1"/>
</dbReference>
<evidence type="ECO:0000313" key="16">
    <source>
        <dbReference type="Proteomes" id="UP000078486"/>
    </source>
</evidence>
<keyword evidence="8 11" id="KW-0798">TonB box</keyword>
<evidence type="ECO:0000256" key="3">
    <source>
        <dbReference type="ARBA" id="ARBA00022452"/>
    </source>
</evidence>
<keyword evidence="6" id="KW-0408">Iron</keyword>
<dbReference type="PANTHER" id="PTHR32552:SF81">
    <property type="entry name" value="TONB-DEPENDENT OUTER MEMBRANE RECEPTOR"/>
    <property type="match status" value="1"/>
</dbReference>
<name>A0A178ICY5_9BACT</name>
<evidence type="ECO:0000313" key="15">
    <source>
        <dbReference type="EMBL" id="OAM87883.1"/>
    </source>
</evidence>
<evidence type="ECO:0000256" key="2">
    <source>
        <dbReference type="ARBA" id="ARBA00022448"/>
    </source>
</evidence>
<evidence type="ECO:0008006" key="17">
    <source>
        <dbReference type="Google" id="ProtNLM"/>
    </source>
</evidence>
<dbReference type="InterPro" id="IPR036942">
    <property type="entry name" value="Beta-barrel_TonB_sf"/>
</dbReference>
<evidence type="ECO:0000256" key="9">
    <source>
        <dbReference type="ARBA" id="ARBA00023136"/>
    </source>
</evidence>
<dbReference type="Gene3D" id="2.40.170.20">
    <property type="entry name" value="TonB-dependent receptor, beta-barrel domain"/>
    <property type="match status" value="1"/>
</dbReference>
<organism evidence="15 16">
    <name type="scientific">Termitidicoccus mucosus</name>
    <dbReference type="NCBI Taxonomy" id="1184151"/>
    <lineage>
        <taxon>Bacteria</taxon>
        <taxon>Pseudomonadati</taxon>
        <taxon>Verrucomicrobiota</taxon>
        <taxon>Opitutia</taxon>
        <taxon>Opitutales</taxon>
        <taxon>Opitutaceae</taxon>
        <taxon>Termitidicoccus</taxon>
    </lineage>
</organism>
<keyword evidence="7" id="KW-0406">Ion transport</keyword>
<evidence type="ECO:0000259" key="14">
    <source>
        <dbReference type="Pfam" id="PF07715"/>
    </source>
</evidence>
<dbReference type="InterPro" id="IPR037066">
    <property type="entry name" value="Plug_dom_sf"/>
</dbReference>
<protein>
    <recommendedName>
        <fullName evidence="17">TonB-dependent receptor plug domain-containing protein</fullName>
    </recommendedName>
</protein>
<dbReference type="Gene3D" id="2.170.130.10">
    <property type="entry name" value="TonB-dependent receptor, plug domain"/>
    <property type="match status" value="1"/>
</dbReference>
<dbReference type="AlphaFoldDB" id="A0A178ICY5"/>
<dbReference type="GO" id="GO:0006826">
    <property type="term" value="P:iron ion transport"/>
    <property type="evidence" value="ECO:0007669"/>
    <property type="project" value="UniProtKB-KW"/>
</dbReference>
<comment type="subcellular location">
    <subcellularLocation>
        <location evidence="1">Cell outer membrane</location>
        <topology evidence="1">Multi-pass membrane protein</topology>
    </subcellularLocation>
</comment>
<feature type="chain" id="PRO_5008088659" description="TonB-dependent receptor plug domain-containing protein" evidence="12">
    <location>
        <begin position="28"/>
        <end position="804"/>
    </location>
</feature>
<evidence type="ECO:0000256" key="4">
    <source>
        <dbReference type="ARBA" id="ARBA00022496"/>
    </source>
</evidence>
<keyword evidence="5" id="KW-0812">Transmembrane</keyword>
<dbReference type="OrthoDB" id="127311at2"/>
<reference evidence="15 16" key="1">
    <citation type="submission" date="2016-01" db="EMBL/GenBank/DDBJ databases">
        <title>High potential of lignocellulose degradation of a new Verrucomicrobia species.</title>
        <authorList>
            <person name="Wang Y."/>
            <person name="Shi Y."/>
            <person name="Qiu Z."/>
            <person name="Liu S."/>
            <person name="Yang H."/>
        </authorList>
    </citation>
    <scope>NUCLEOTIDE SEQUENCE [LARGE SCALE GENOMIC DNA]</scope>
    <source>
        <strain evidence="15 16">TSB47</strain>
    </source>
</reference>
<evidence type="ECO:0000256" key="5">
    <source>
        <dbReference type="ARBA" id="ARBA00022692"/>
    </source>
</evidence>
<dbReference type="Pfam" id="PF00593">
    <property type="entry name" value="TonB_dep_Rec_b-barrel"/>
    <property type="match status" value="1"/>
</dbReference>
<dbReference type="SUPFAM" id="SSF56935">
    <property type="entry name" value="Porins"/>
    <property type="match status" value="1"/>
</dbReference>
<comment type="similarity">
    <text evidence="11">Belongs to the TonB-dependent receptor family.</text>
</comment>
<dbReference type="Proteomes" id="UP000078486">
    <property type="component" value="Unassembled WGS sequence"/>
</dbReference>
<evidence type="ECO:0000256" key="10">
    <source>
        <dbReference type="ARBA" id="ARBA00023237"/>
    </source>
</evidence>
<evidence type="ECO:0000259" key="13">
    <source>
        <dbReference type="Pfam" id="PF00593"/>
    </source>
</evidence>
<evidence type="ECO:0000256" key="11">
    <source>
        <dbReference type="RuleBase" id="RU003357"/>
    </source>
</evidence>
<keyword evidence="12" id="KW-0732">Signal</keyword>
<sequence>MKHPTRILSIASAASALALSLAQPRLAAQTGAAPASPAPAAGDVVEMPRYEVTGVPPDDSVNPLTRPIEGVFGDARSILETPRAASTITQALLRERGINGVPEFVAFAPGSYAPASYGKATIPFIRGDLAETFFNGQRAGYNNFGYLPSFNNVEALDVVRGPGPAVYGSGFFTGGYVNYVTKAPKFTPETTVTLRLGTWSPAEGGSWLNSSWQIDTTAPLPGGKSAWRLSYEGKEDDTFFRRHGGRDDREDVFVSWILRDSGPLTLEANAQYMWQDAPQLLGVNRPNQDLIDRGIYYTGDLPDLGYDDDTGAIAGTIPGDAWVGIPRDATLLSPGDFSNANVVRAQLIATVVLSPSAKLVNRSLLEHVDRRRYHAFEYAEWVEQWTAENRTELHAAARVAGVENAVVAGLAVRWEQRESHTNYFNEYFFQYDITRADRVFSHEKDYPASYWPGFAGPGGKLFFPASYDSPETTHSTLWNPALFLQDEIKLHEKFSLLAGARLDGFFAKAHDPLGAAAGDDPVWSDRNDDTALSWNASALWRPAPRATFYATYQRAYAVHGNVAGGGIMLKDDGEGNGVIDRDDFKNLSRLAEIGAKFSLLENKLYAGFALYDQRRSEAELGGAVKDLKMRGAELELVYQPTTRLSATLNASLIDGRFDNSTATQSGGNSLHNLYAAGRGPGGLGNGIGFTWDKLPPGDYRIPGLSRVIVNASFSYQLPCGLGGGLNGSWQSEQPGNLLDEYHIPAQVFLNASLFYRRASWELSIDILNVLNRRNWIHNGDNWSNNVLVYQDLPLRVEGYVKLRF</sequence>
<dbReference type="Pfam" id="PF07715">
    <property type="entry name" value="Plug"/>
    <property type="match status" value="1"/>
</dbReference>
<evidence type="ECO:0000256" key="8">
    <source>
        <dbReference type="ARBA" id="ARBA00023077"/>
    </source>
</evidence>
<proteinExistence type="inferred from homology"/>
<evidence type="ECO:0000256" key="7">
    <source>
        <dbReference type="ARBA" id="ARBA00023065"/>
    </source>
</evidence>
<keyword evidence="16" id="KW-1185">Reference proteome</keyword>
<dbReference type="InterPro" id="IPR000531">
    <property type="entry name" value="Beta-barrel_TonB"/>
</dbReference>